<dbReference type="NCBIfam" id="TIGR02391">
    <property type="entry name" value="hypoth_ymh"/>
    <property type="match status" value="1"/>
</dbReference>
<reference evidence="2" key="2">
    <citation type="submission" date="2023-08" db="EMBL/GenBank/DDBJ databases">
        <title>Identification and characterization of horizontal gene transfer across gut microbiota members of farm animals based on homology search.</title>
        <authorList>
            <person name="Schwarzerova J."/>
            <person name="Nykrynova M."/>
            <person name="Jureckova K."/>
            <person name="Cejkova D."/>
            <person name="Rychlik I."/>
        </authorList>
    </citation>
    <scope>NUCLEOTIDE SEQUENCE</scope>
    <source>
        <strain evidence="2">15_COKtk</strain>
    </source>
</reference>
<sequence>MSMAPAPTSAQVEQICKVLGDTHNGLTGSEIGRMLSVLSIADIDPSNTKWKRLYNALADRANGTGKTTAVYGLVQYCFDPARGIDNGTRYRWMMNEVNQVLMLLGIEVRDDGKLHKVQVAKTLNEVERRTRNLRKALVAAGAHSEVLNCCREELLVDDYFHAVLEASKSLCARIKAMSKLDLDGSRLFDKALNVKNPYIALNTLQTESERNQQNGLREMLNGVMHLFRNPTAHELRIRWDINERDAVEVLSLISLLHKLLDGCVIVPRP</sequence>
<organism evidence="2 3">
    <name type="scientific">Collinsella ihumii</name>
    <dbReference type="NCBI Taxonomy" id="1720204"/>
    <lineage>
        <taxon>Bacteria</taxon>
        <taxon>Bacillati</taxon>
        <taxon>Actinomycetota</taxon>
        <taxon>Coriobacteriia</taxon>
        <taxon>Coriobacteriales</taxon>
        <taxon>Coriobacteriaceae</taxon>
        <taxon>Collinsella</taxon>
    </lineage>
</organism>
<accession>A0AAW7JWN4</accession>
<evidence type="ECO:0000313" key="3">
    <source>
        <dbReference type="Proteomes" id="UP001168505"/>
    </source>
</evidence>
<reference evidence="2" key="1">
    <citation type="submission" date="2023-06" db="EMBL/GenBank/DDBJ databases">
        <authorList>
            <person name="Zeman M."/>
            <person name="Kubasova T."/>
            <person name="Jahodarova E."/>
            <person name="Nykrynova M."/>
            <person name="Rychlik I."/>
        </authorList>
    </citation>
    <scope>NUCLEOTIDE SEQUENCE</scope>
    <source>
        <strain evidence="2">15_COKtk</strain>
    </source>
</reference>
<evidence type="ECO:0000313" key="2">
    <source>
        <dbReference type="EMBL" id="MDN0070021.1"/>
    </source>
</evidence>
<feature type="domain" description="Conserved hypothetical protein CHP02391" evidence="1">
    <location>
        <begin position="141"/>
        <end position="260"/>
    </location>
</feature>
<gene>
    <name evidence="2" type="ORF">QVN40_09990</name>
</gene>
<dbReference type="EMBL" id="JAUEIR010000008">
    <property type="protein sequence ID" value="MDN0070021.1"/>
    <property type="molecule type" value="Genomic_DNA"/>
</dbReference>
<dbReference type="RefSeq" id="WP_289827572.1">
    <property type="nucleotide sequence ID" value="NZ_JAUEIR010000008.1"/>
</dbReference>
<comment type="caution">
    <text evidence="2">The sequence shown here is derived from an EMBL/GenBank/DDBJ whole genome shotgun (WGS) entry which is preliminary data.</text>
</comment>
<evidence type="ECO:0000259" key="1">
    <source>
        <dbReference type="Pfam" id="PF09509"/>
    </source>
</evidence>
<proteinExistence type="predicted"/>
<protein>
    <submittedName>
        <fullName evidence="2">TIGR02391 family protein</fullName>
    </submittedName>
</protein>
<dbReference type="Proteomes" id="UP001168505">
    <property type="component" value="Unassembled WGS sequence"/>
</dbReference>
<dbReference type="Pfam" id="PF09509">
    <property type="entry name" value="Hypoth_Ymh"/>
    <property type="match status" value="1"/>
</dbReference>
<dbReference type="InterPro" id="IPR012654">
    <property type="entry name" value="CHP02391"/>
</dbReference>
<dbReference type="AlphaFoldDB" id="A0AAW7JWN4"/>
<name>A0AAW7JWN4_9ACTN</name>